<dbReference type="InterPro" id="IPR039420">
    <property type="entry name" value="WalR-like"/>
</dbReference>
<evidence type="ECO:0000256" key="1">
    <source>
        <dbReference type="ARBA" id="ARBA00023125"/>
    </source>
</evidence>
<dbReference type="EMBL" id="BMML01000003">
    <property type="protein sequence ID" value="GGM96992.1"/>
    <property type="molecule type" value="Genomic_DNA"/>
</dbReference>
<dbReference type="Pfam" id="PF00196">
    <property type="entry name" value="GerE"/>
    <property type="match status" value="1"/>
</dbReference>
<evidence type="ECO:0000313" key="3">
    <source>
        <dbReference type="EMBL" id="GGM96992.1"/>
    </source>
</evidence>
<dbReference type="SMART" id="SM00421">
    <property type="entry name" value="HTH_LUXR"/>
    <property type="match status" value="1"/>
</dbReference>
<organism evidence="3 4">
    <name type="scientific">Streptomyces fuscichromogenes</name>
    <dbReference type="NCBI Taxonomy" id="1324013"/>
    <lineage>
        <taxon>Bacteria</taxon>
        <taxon>Bacillati</taxon>
        <taxon>Actinomycetota</taxon>
        <taxon>Actinomycetes</taxon>
        <taxon>Kitasatosporales</taxon>
        <taxon>Streptomycetaceae</taxon>
        <taxon>Streptomyces</taxon>
    </lineage>
</organism>
<dbReference type="GO" id="GO:0003677">
    <property type="term" value="F:DNA binding"/>
    <property type="evidence" value="ECO:0007669"/>
    <property type="project" value="UniProtKB-KW"/>
</dbReference>
<dbReference type="GO" id="GO:0006355">
    <property type="term" value="P:regulation of DNA-templated transcription"/>
    <property type="evidence" value="ECO:0007669"/>
    <property type="project" value="InterPro"/>
</dbReference>
<dbReference type="AlphaFoldDB" id="A0A917UK39"/>
<reference evidence="3" key="2">
    <citation type="submission" date="2020-09" db="EMBL/GenBank/DDBJ databases">
        <authorList>
            <person name="Sun Q."/>
            <person name="Zhou Y."/>
        </authorList>
    </citation>
    <scope>NUCLEOTIDE SEQUENCE</scope>
    <source>
        <strain evidence="3">CGMCC 4.7110</strain>
    </source>
</reference>
<dbReference type="InterPro" id="IPR016032">
    <property type="entry name" value="Sig_transdc_resp-reg_C-effctor"/>
</dbReference>
<dbReference type="Gene3D" id="1.10.10.10">
    <property type="entry name" value="Winged helix-like DNA-binding domain superfamily/Winged helix DNA-binding domain"/>
    <property type="match status" value="1"/>
</dbReference>
<accession>A0A917UK39</accession>
<reference evidence="3" key="1">
    <citation type="journal article" date="2014" name="Int. J. Syst. Evol. Microbiol.">
        <title>Complete genome sequence of Corynebacterium casei LMG S-19264T (=DSM 44701T), isolated from a smear-ripened cheese.</title>
        <authorList>
            <consortium name="US DOE Joint Genome Institute (JGI-PGF)"/>
            <person name="Walter F."/>
            <person name="Albersmeier A."/>
            <person name="Kalinowski J."/>
            <person name="Ruckert C."/>
        </authorList>
    </citation>
    <scope>NUCLEOTIDE SEQUENCE</scope>
    <source>
        <strain evidence="3">CGMCC 4.7110</strain>
    </source>
</reference>
<dbReference type="PANTHER" id="PTHR43214">
    <property type="entry name" value="TWO-COMPONENT RESPONSE REGULATOR"/>
    <property type="match status" value="1"/>
</dbReference>
<dbReference type="PRINTS" id="PR00038">
    <property type="entry name" value="HTHLUXR"/>
</dbReference>
<name>A0A917UK39_9ACTN</name>
<dbReference type="SUPFAM" id="SSF46894">
    <property type="entry name" value="C-terminal effector domain of the bipartite response regulators"/>
    <property type="match status" value="1"/>
</dbReference>
<keyword evidence="4" id="KW-1185">Reference proteome</keyword>
<keyword evidence="1" id="KW-0238">DNA-binding</keyword>
<dbReference type="InterPro" id="IPR000792">
    <property type="entry name" value="Tscrpt_reg_LuxR_C"/>
</dbReference>
<sequence>MRMKHLLTRVEDDPDVGVGCRLRSAAGPVRAHGREDSPEAQVALLLTGANAVGSPTVERGASVVRATQHFDGGRTAMARAPGAVTDPAGEQLLGTGDPNRRKETYQPEMPALVGPLVHETRQRPLQKTGSASRLLHEHFLRARREIKGPIAAVDSRTMFFNSAAAGILRSVDRAALWEWASRELTERSEHTGSYVVLPSGARADHCQAIWDGKILVGAVVWLHMAEPPSPEDATAARRWATLTASERRVAEHIARGLTNREAAALLSLSPHTVDYHLRHVFQKLEVRSRVELAALTARFARPGDGEPTPKPLT</sequence>
<evidence type="ECO:0000259" key="2">
    <source>
        <dbReference type="PROSITE" id="PS50043"/>
    </source>
</evidence>
<protein>
    <recommendedName>
        <fullName evidence="2">HTH luxR-type domain-containing protein</fullName>
    </recommendedName>
</protein>
<gene>
    <name evidence="3" type="ORF">GCM10011578_017160</name>
</gene>
<feature type="domain" description="HTH luxR-type" evidence="2">
    <location>
        <begin position="235"/>
        <end position="300"/>
    </location>
</feature>
<comment type="caution">
    <text evidence="3">The sequence shown here is derived from an EMBL/GenBank/DDBJ whole genome shotgun (WGS) entry which is preliminary data.</text>
</comment>
<evidence type="ECO:0000313" key="4">
    <source>
        <dbReference type="Proteomes" id="UP000653411"/>
    </source>
</evidence>
<dbReference type="InterPro" id="IPR036388">
    <property type="entry name" value="WH-like_DNA-bd_sf"/>
</dbReference>
<proteinExistence type="predicted"/>
<dbReference type="CDD" id="cd06170">
    <property type="entry name" value="LuxR_C_like"/>
    <property type="match status" value="1"/>
</dbReference>
<dbReference type="Proteomes" id="UP000653411">
    <property type="component" value="Unassembled WGS sequence"/>
</dbReference>
<dbReference type="PROSITE" id="PS50043">
    <property type="entry name" value="HTH_LUXR_2"/>
    <property type="match status" value="1"/>
</dbReference>